<sequence length="646" mass="70481">MIEDAGPPSGGGSSRTVIAIGVEQTEVEGLSALDGPQRDVELLREAFSGAESAERTTFLVLNPSLNDTEARRQINRILVEASPSTSLVFYFSGHADLTTAGQFRLILGGTTDVDVDGLDLATVAGFVRNRGINQCVFILDCCYAGAAAVDVLKGAGPAALASYGYAMLGASGPSSLAKINLATLTSYMTETIAEGILQGRADLNGDGEITVDELWRYCTRRLAGQDDLRIWRSLDGNSDVVVAHSAVPPPGKGRGSSTPNTDYVIYTRWEPGKVLDAVRQALGSVAILETWFPGVESDIAQCGPARPNVNYEFLLLAPDSRFRALRMAHREDYAFTIAEPRTPHGDGRVAGVERKRERSVDWLWRYGYGPNTKLYDAFVPGPVYNVDREMYYGVFLPHADADLGPMHRTPADSVMGGLLRQVIDTLGRWGLPSSPASTRMPQPNDAASSRIERLELAVAWLQRPANGPGAHRFQVEQSFQVIEDWSVEELSDQIRTARQRVFMYQEWSGNAEFTLAPDVIPRRVDARLVALDPEGAFLSLRATLLCGGRQEALAHGLADGQEFARVCVRALRRARGPELRLNSTTFMPVNLCVVDDRVFYTLCLMSADPWRAPVHVVRAASAVGESMLSAFSVLWRHGRPLAGQLT</sequence>
<dbReference type="RefSeq" id="WP_173069868.1">
    <property type="nucleotide sequence ID" value="NZ_BAABGO010000014.1"/>
</dbReference>
<reference evidence="1 2" key="2">
    <citation type="submission" date="2020-03" db="EMBL/GenBank/DDBJ databases">
        <authorList>
            <person name="Ichikawa N."/>
            <person name="Kimura A."/>
            <person name="Kitahashi Y."/>
            <person name="Uohara A."/>
        </authorList>
    </citation>
    <scope>NUCLEOTIDE SEQUENCE [LARGE SCALE GENOMIC DNA]</scope>
    <source>
        <strain evidence="1 2">NBRC 108639</strain>
    </source>
</reference>
<evidence type="ECO:0008006" key="3">
    <source>
        <dbReference type="Google" id="ProtNLM"/>
    </source>
</evidence>
<reference evidence="1 2" key="1">
    <citation type="submission" date="2020-03" db="EMBL/GenBank/DDBJ databases">
        <title>Whole genome shotgun sequence of Phytohabitans houttuyneae NBRC 108639.</title>
        <authorList>
            <person name="Komaki H."/>
            <person name="Tamura T."/>
        </authorList>
    </citation>
    <scope>NUCLEOTIDE SEQUENCE [LARGE SCALE GENOMIC DNA]</scope>
    <source>
        <strain evidence="1 2">NBRC 108639</strain>
    </source>
</reference>
<organism evidence="1 2">
    <name type="scientific">Phytohabitans houttuyneae</name>
    <dbReference type="NCBI Taxonomy" id="1076126"/>
    <lineage>
        <taxon>Bacteria</taxon>
        <taxon>Bacillati</taxon>
        <taxon>Actinomycetota</taxon>
        <taxon>Actinomycetes</taxon>
        <taxon>Micromonosporales</taxon>
        <taxon>Micromonosporaceae</taxon>
    </lineage>
</organism>
<dbReference type="InterPro" id="IPR018247">
    <property type="entry name" value="EF_Hand_1_Ca_BS"/>
</dbReference>
<gene>
    <name evidence="1" type="ORF">Phou_092110</name>
</gene>
<dbReference type="PROSITE" id="PS00018">
    <property type="entry name" value="EF_HAND_1"/>
    <property type="match status" value="1"/>
</dbReference>
<evidence type="ECO:0000313" key="2">
    <source>
        <dbReference type="Proteomes" id="UP000482800"/>
    </source>
</evidence>
<dbReference type="EMBL" id="BLPF01000004">
    <property type="protein sequence ID" value="GFJ85031.1"/>
    <property type="molecule type" value="Genomic_DNA"/>
</dbReference>
<evidence type="ECO:0000313" key="1">
    <source>
        <dbReference type="EMBL" id="GFJ85031.1"/>
    </source>
</evidence>
<dbReference type="Gene3D" id="3.40.50.1460">
    <property type="match status" value="1"/>
</dbReference>
<comment type="caution">
    <text evidence="1">The sequence shown here is derived from an EMBL/GenBank/DDBJ whole genome shotgun (WGS) entry which is preliminary data.</text>
</comment>
<dbReference type="AlphaFoldDB" id="A0A6V8KRP6"/>
<dbReference type="Proteomes" id="UP000482800">
    <property type="component" value="Unassembled WGS sequence"/>
</dbReference>
<keyword evidence="2" id="KW-1185">Reference proteome</keyword>
<name>A0A6V8KRP6_9ACTN</name>
<accession>A0A6V8KRP6</accession>
<proteinExistence type="predicted"/>
<protein>
    <recommendedName>
        <fullName evidence="3">EF-hand domain-containing protein</fullName>
    </recommendedName>
</protein>